<proteinExistence type="predicted"/>
<evidence type="ECO:0000313" key="1">
    <source>
        <dbReference type="EMBL" id="GFD54825.1"/>
    </source>
</evidence>
<gene>
    <name evidence="1" type="ORF">Tci_926794</name>
</gene>
<sequence>MALAAAAQRYPAVQLPKLLADMQLSKAQEIIV</sequence>
<dbReference type="EMBL" id="BKCJ011810794">
    <property type="protein sequence ID" value="GFD54825.1"/>
    <property type="molecule type" value="Genomic_DNA"/>
</dbReference>
<comment type="caution">
    <text evidence="1">The sequence shown here is derived from an EMBL/GenBank/DDBJ whole genome shotgun (WGS) entry which is preliminary data.</text>
</comment>
<name>A0A699X4W8_TANCI</name>
<feature type="non-terminal residue" evidence="1">
    <location>
        <position position="32"/>
    </location>
</feature>
<reference evidence="1" key="1">
    <citation type="journal article" date="2019" name="Sci. Rep.">
        <title>Draft genome of Tanacetum cinerariifolium, the natural source of mosquito coil.</title>
        <authorList>
            <person name="Yamashiro T."/>
            <person name="Shiraishi A."/>
            <person name="Satake H."/>
            <person name="Nakayama K."/>
        </authorList>
    </citation>
    <scope>NUCLEOTIDE SEQUENCE</scope>
</reference>
<protein>
    <submittedName>
        <fullName evidence="1">Uncharacterized protein</fullName>
    </submittedName>
</protein>
<organism evidence="1">
    <name type="scientific">Tanacetum cinerariifolium</name>
    <name type="common">Dalmatian daisy</name>
    <name type="synonym">Chrysanthemum cinerariifolium</name>
    <dbReference type="NCBI Taxonomy" id="118510"/>
    <lineage>
        <taxon>Eukaryota</taxon>
        <taxon>Viridiplantae</taxon>
        <taxon>Streptophyta</taxon>
        <taxon>Embryophyta</taxon>
        <taxon>Tracheophyta</taxon>
        <taxon>Spermatophyta</taxon>
        <taxon>Magnoliopsida</taxon>
        <taxon>eudicotyledons</taxon>
        <taxon>Gunneridae</taxon>
        <taxon>Pentapetalae</taxon>
        <taxon>asterids</taxon>
        <taxon>campanulids</taxon>
        <taxon>Asterales</taxon>
        <taxon>Asteraceae</taxon>
        <taxon>Asteroideae</taxon>
        <taxon>Anthemideae</taxon>
        <taxon>Anthemidinae</taxon>
        <taxon>Tanacetum</taxon>
    </lineage>
</organism>
<dbReference type="AlphaFoldDB" id="A0A699X4W8"/>
<accession>A0A699X4W8</accession>